<dbReference type="Proteomes" id="UP000466794">
    <property type="component" value="Unassembled WGS sequence"/>
</dbReference>
<accession>A0A7K1V292</accession>
<dbReference type="InterPro" id="IPR050109">
    <property type="entry name" value="HTH-type_TetR-like_transc_reg"/>
</dbReference>
<proteinExistence type="predicted"/>
<name>A0A7K1V292_9NOCA</name>
<dbReference type="PANTHER" id="PTHR30055:SF234">
    <property type="entry name" value="HTH-TYPE TRANSCRIPTIONAL REGULATOR BETI"/>
    <property type="match status" value="1"/>
</dbReference>
<evidence type="ECO:0000256" key="2">
    <source>
        <dbReference type="ARBA" id="ARBA00023125"/>
    </source>
</evidence>
<feature type="region of interest" description="Disordered" evidence="5">
    <location>
        <begin position="1"/>
        <end position="56"/>
    </location>
</feature>
<keyword evidence="1" id="KW-0805">Transcription regulation</keyword>
<dbReference type="PRINTS" id="PR00455">
    <property type="entry name" value="HTHTETR"/>
</dbReference>
<gene>
    <name evidence="7" type="ORF">GPX89_26345</name>
</gene>
<dbReference type="GO" id="GO:0003700">
    <property type="term" value="F:DNA-binding transcription factor activity"/>
    <property type="evidence" value="ECO:0007669"/>
    <property type="project" value="TreeGrafter"/>
</dbReference>
<protein>
    <submittedName>
        <fullName evidence="7">TetR family transcriptional regulator</fullName>
    </submittedName>
</protein>
<dbReference type="Gene3D" id="1.10.357.10">
    <property type="entry name" value="Tetracycline Repressor, domain 2"/>
    <property type="match status" value="1"/>
</dbReference>
<dbReference type="Pfam" id="PF00440">
    <property type="entry name" value="TetR_N"/>
    <property type="match status" value="1"/>
</dbReference>
<sequence length="262" mass="28376">MGRPCSTGPKPRPGGIIAAVTNGDDGATCQSDSDPATRASINEPPPAQAGGAASRRRPAEVRRLLLEAAEQVVIRKGMSANAQEIAREAGVHRSVLYRHFASVEEIVQVATLRPFSEFLSMFQSIADSSGPDNPIPLRDFLYGFLDNLLNDLTAHRDFLTMVLSGLSPVDNSELWCKLDEVLDEITVIAGREGQIRGVDVSSIGVNTRLVVAMTAGLVAFGDWLLPHGDRALDRHTLIEHMSNLILYGVQKVADEQRPADRT</sequence>
<evidence type="ECO:0000256" key="3">
    <source>
        <dbReference type="ARBA" id="ARBA00023163"/>
    </source>
</evidence>
<dbReference type="InterPro" id="IPR001647">
    <property type="entry name" value="HTH_TetR"/>
</dbReference>
<keyword evidence="2 4" id="KW-0238">DNA-binding</keyword>
<dbReference type="GO" id="GO:0000976">
    <property type="term" value="F:transcription cis-regulatory region binding"/>
    <property type="evidence" value="ECO:0007669"/>
    <property type="project" value="TreeGrafter"/>
</dbReference>
<keyword evidence="8" id="KW-1185">Reference proteome</keyword>
<evidence type="ECO:0000256" key="5">
    <source>
        <dbReference type="SAM" id="MobiDB-lite"/>
    </source>
</evidence>
<feature type="DNA-binding region" description="H-T-H motif" evidence="4">
    <location>
        <begin position="81"/>
        <end position="100"/>
    </location>
</feature>
<feature type="domain" description="HTH tetR-type" evidence="6">
    <location>
        <begin position="59"/>
        <end position="118"/>
    </location>
</feature>
<dbReference type="PANTHER" id="PTHR30055">
    <property type="entry name" value="HTH-TYPE TRANSCRIPTIONAL REGULATOR RUTR"/>
    <property type="match status" value="1"/>
</dbReference>
<dbReference type="SUPFAM" id="SSF46689">
    <property type="entry name" value="Homeodomain-like"/>
    <property type="match status" value="1"/>
</dbReference>
<evidence type="ECO:0000313" key="8">
    <source>
        <dbReference type="Proteomes" id="UP000466794"/>
    </source>
</evidence>
<keyword evidence="3" id="KW-0804">Transcription</keyword>
<evidence type="ECO:0000259" key="6">
    <source>
        <dbReference type="PROSITE" id="PS50977"/>
    </source>
</evidence>
<evidence type="ECO:0000256" key="1">
    <source>
        <dbReference type="ARBA" id="ARBA00023015"/>
    </source>
</evidence>
<evidence type="ECO:0000256" key="4">
    <source>
        <dbReference type="PROSITE-ProRule" id="PRU00335"/>
    </source>
</evidence>
<dbReference type="AlphaFoldDB" id="A0A7K1V292"/>
<reference evidence="7 8" key="1">
    <citation type="submission" date="2019-12" db="EMBL/GenBank/DDBJ databases">
        <title>Nocardia sp. nov. ET3-3 isolated from soil.</title>
        <authorList>
            <person name="Kanchanasin P."/>
            <person name="Tanasupawat S."/>
            <person name="Yuki M."/>
            <person name="Kudo T."/>
        </authorList>
    </citation>
    <scope>NUCLEOTIDE SEQUENCE [LARGE SCALE GENOMIC DNA]</scope>
    <source>
        <strain evidence="7 8">ET3-3</strain>
    </source>
</reference>
<evidence type="ECO:0000313" key="7">
    <source>
        <dbReference type="EMBL" id="MVU80760.1"/>
    </source>
</evidence>
<dbReference type="PROSITE" id="PS50977">
    <property type="entry name" value="HTH_TETR_2"/>
    <property type="match status" value="1"/>
</dbReference>
<dbReference type="InterPro" id="IPR009057">
    <property type="entry name" value="Homeodomain-like_sf"/>
</dbReference>
<comment type="caution">
    <text evidence="7">The sequence shown here is derived from an EMBL/GenBank/DDBJ whole genome shotgun (WGS) entry which is preliminary data.</text>
</comment>
<organism evidence="7 8">
    <name type="scientific">Nocardia terrae</name>
    <dbReference type="NCBI Taxonomy" id="2675851"/>
    <lineage>
        <taxon>Bacteria</taxon>
        <taxon>Bacillati</taxon>
        <taxon>Actinomycetota</taxon>
        <taxon>Actinomycetes</taxon>
        <taxon>Mycobacteriales</taxon>
        <taxon>Nocardiaceae</taxon>
        <taxon>Nocardia</taxon>
    </lineage>
</organism>
<dbReference type="EMBL" id="WRPP01000005">
    <property type="protein sequence ID" value="MVU80760.1"/>
    <property type="molecule type" value="Genomic_DNA"/>
</dbReference>